<keyword evidence="3 11" id="KW-0597">Phosphoprotein</keyword>
<accession>A0A4P6HQL8</accession>
<keyword evidence="4" id="KW-0812">Transmembrane</keyword>
<feature type="domain" description="HPt" evidence="13">
    <location>
        <begin position="151"/>
        <end position="243"/>
    </location>
</feature>
<feature type="domain" description="Response regulatory" evidence="12">
    <location>
        <begin position="11"/>
        <end position="130"/>
    </location>
</feature>
<evidence type="ECO:0000313" key="14">
    <source>
        <dbReference type="EMBL" id="QAZ69435.1"/>
    </source>
</evidence>
<dbReference type="EMBL" id="CP026538">
    <property type="protein sequence ID" value="QAZ69435.1"/>
    <property type="molecule type" value="Genomic_DNA"/>
</dbReference>
<dbReference type="SMART" id="SM00448">
    <property type="entry name" value="REC"/>
    <property type="match status" value="1"/>
</dbReference>
<comment type="subcellular location">
    <subcellularLocation>
        <location evidence="1">Cell membrane</location>
        <topology evidence="1">Multi-pass membrane protein</topology>
    </subcellularLocation>
</comment>
<keyword evidence="2" id="KW-1003">Cell membrane</keyword>
<dbReference type="InterPro" id="IPR011006">
    <property type="entry name" value="CheY-like_superfamily"/>
</dbReference>
<evidence type="ECO:0000313" key="15">
    <source>
        <dbReference type="Proteomes" id="UP000293296"/>
    </source>
</evidence>
<feature type="modified residue" description="Phosphohistidine" evidence="10">
    <location>
        <position position="190"/>
    </location>
</feature>
<dbReference type="CDD" id="cd17546">
    <property type="entry name" value="REC_hyHK_CKI1_RcsC-like"/>
    <property type="match status" value="1"/>
</dbReference>
<dbReference type="SUPFAM" id="SSF47226">
    <property type="entry name" value="Histidine-containing phosphotransfer domain, HPT domain"/>
    <property type="match status" value="1"/>
</dbReference>
<evidence type="ECO:0000256" key="11">
    <source>
        <dbReference type="PROSITE-ProRule" id="PRU00169"/>
    </source>
</evidence>
<dbReference type="AlphaFoldDB" id="A0A4P6HQL8"/>
<dbReference type="InterPro" id="IPR001789">
    <property type="entry name" value="Sig_transdc_resp-reg_receiver"/>
</dbReference>
<dbReference type="GO" id="GO:0004672">
    <property type="term" value="F:protein kinase activity"/>
    <property type="evidence" value="ECO:0007669"/>
    <property type="project" value="UniProtKB-ARBA"/>
</dbReference>
<dbReference type="Pfam" id="PF01627">
    <property type="entry name" value="Hpt"/>
    <property type="match status" value="1"/>
</dbReference>
<feature type="modified residue" description="4-aspartylphosphate" evidence="11">
    <location>
        <position position="60"/>
    </location>
</feature>
<evidence type="ECO:0000256" key="3">
    <source>
        <dbReference type="ARBA" id="ARBA00022553"/>
    </source>
</evidence>
<evidence type="ECO:0000256" key="2">
    <source>
        <dbReference type="ARBA" id="ARBA00022475"/>
    </source>
</evidence>
<dbReference type="Gene3D" id="3.40.50.2300">
    <property type="match status" value="1"/>
</dbReference>
<dbReference type="CDD" id="cd00088">
    <property type="entry name" value="HPT"/>
    <property type="match status" value="1"/>
</dbReference>
<name>A0A4P6HQL8_9BACT</name>
<gene>
    <name evidence="14" type="ORF">C3Y92_04405</name>
</gene>
<dbReference type="KEGG" id="dcb:C3Y92_04405"/>
<evidence type="ECO:0000256" key="6">
    <source>
        <dbReference type="ARBA" id="ARBA00022840"/>
    </source>
</evidence>
<evidence type="ECO:0000256" key="5">
    <source>
        <dbReference type="ARBA" id="ARBA00022741"/>
    </source>
</evidence>
<dbReference type="PROSITE" id="PS50110">
    <property type="entry name" value="RESPONSE_REGULATORY"/>
    <property type="match status" value="1"/>
</dbReference>
<dbReference type="OrthoDB" id="9816343at2"/>
<evidence type="ECO:0000256" key="10">
    <source>
        <dbReference type="PROSITE-ProRule" id="PRU00110"/>
    </source>
</evidence>
<sequence length="243" mass="26432">MRHGTSHRPPRLLLVDDNRDNLTLIRLYLESDHYSIDEAENGDEAVARFAAAPYDLILMDLEMPVVDGYEATRRIRELERQRGAGPTPILALTAHALDEHRLRCQQAGFTDFLAKPVRKAAVLRTLLHYLGPEGESAEPTTPRPHDADAPNPGRLAALLPLFFDLASQTLDAAHAALDQGDLDQARRQGHKLKGSAGSYGFPELAKAAAALERAADAGNTNAAAAARDWAAALLAKARLDWPV</sequence>
<keyword evidence="7" id="KW-1133">Transmembrane helix</keyword>
<evidence type="ECO:0000256" key="4">
    <source>
        <dbReference type="ARBA" id="ARBA00022692"/>
    </source>
</evidence>
<dbReference type="GO" id="GO:0005524">
    <property type="term" value="F:ATP binding"/>
    <property type="evidence" value="ECO:0007669"/>
    <property type="project" value="UniProtKB-KW"/>
</dbReference>
<evidence type="ECO:0000256" key="9">
    <source>
        <dbReference type="ARBA" id="ARBA00023136"/>
    </source>
</evidence>
<keyword evidence="9" id="KW-0472">Membrane</keyword>
<dbReference type="InterPro" id="IPR036641">
    <property type="entry name" value="HPT_dom_sf"/>
</dbReference>
<keyword evidence="8" id="KW-0902">Two-component regulatory system</keyword>
<proteinExistence type="predicted"/>
<dbReference type="PANTHER" id="PTHR45339:SF1">
    <property type="entry name" value="HYBRID SIGNAL TRANSDUCTION HISTIDINE KINASE J"/>
    <property type="match status" value="1"/>
</dbReference>
<dbReference type="Gene3D" id="1.20.120.160">
    <property type="entry name" value="HPT domain"/>
    <property type="match status" value="1"/>
</dbReference>
<dbReference type="PROSITE" id="PS50894">
    <property type="entry name" value="HPT"/>
    <property type="match status" value="1"/>
</dbReference>
<dbReference type="GO" id="GO:0005886">
    <property type="term" value="C:plasma membrane"/>
    <property type="evidence" value="ECO:0007669"/>
    <property type="project" value="UniProtKB-SubCell"/>
</dbReference>
<keyword evidence="15" id="KW-1185">Reference proteome</keyword>
<keyword evidence="6" id="KW-0067">ATP-binding</keyword>
<protein>
    <submittedName>
        <fullName evidence="14">Response regulator</fullName>
    </submittedName>
</protein>
<organism evidence="14 15">
    <name type="scientific">Solidesulfovibrio carbinolicus</name>
    <dbReference type="NCBI Taxonomy" id="296842"/>
    <lineage>
        <taxon>Bacteria</taxon>
        <taxon>Pseudomonadati</taxon>
        <taxon>Thermodesulfobacteriota</taxon>
        <taxon>Desulfovibrionia</taxon>
        <taxon>Desulfovibrionales</taxon>
        <taxon>Desulfovibrionaceae</taxon>
        <taxon>Solidesulfovibrio</taxon>
    </lineage>
</organism>
<evidence type="ECO:0000256" key="1">
    <source>
        <dbReference type="ARBA" id="ARBA00004651"/>
    </source>
</evidence>
<reference evidence="14 15" key="1">
    <citation type="submission" date="2018-02" db="EMBL/GenBank/DDBJ databases">
        <title>Genome sequence of Desulfovibrio carbinolicus DSM 3852.</title>
        <authorList>
            <person name="Wilbanks E."/>
            <person name="Skennerton C.T."/>
            <person name="Orphan V.J."/>
        </authorList>
    </citation>
    <scope>NUCLEOTIDE SEQUENCE [LARGE SCALE GENOMIC DNA]</scope>
    <source>
        <strain evidence="14 15">DSM 3852</strain>
    </source>
</reference>
<dbReference type="Proteomes" id="UP000293296">
    <property type="component" value="Chromosome"/>
</dbReference>
<keyword evidence="5" id="KW-0547">Nucleotide-binding</keyword>
<evidence type="ECO:0000256" key="7">
    <source>
        <dbReference type="ARBA" id="ARBA00022989"/>
    </source>
</evidence>
<dbReference type="GO" id="GO:0000160">
    <property type="term" value="P:phosphorelay signal transduction system"/>
    <property type="evidence" value="ECO:0007669"/>
    <property type="project" value="UniProtKB-KW"/>
</dbReference>
<dbReference type="SUPFAM" id="SSF52172">
    <property type="entry name" value="CheY-like"/>
    <property type="match status" value="1"/>
</dbReference>
<evidence type="ECO:0000259" key="12">
    <source>
        <dbReference type="PROSITE" id="PS50110"/>
    </source>
</evidence>
<dbReference type="PANTHER" id="PTHR45339">
    <property type="entry name" value="HYBRID SIGNAL TRANSDUCTION HISTIDINE KINASE J"/>
    <property type="match status" value="1"/>
</dbReference>
<dbReference type="SMART" id="SM00073">
    <property type="entry name" value="HPT"/>
    <property type="match status" value="1"/>
</dbReference>
<evidence type="ECO:0000256" key="8">
    <source>
        <dbReference type="ARBA" id="ARBA00023012"/>
    </source>
</evidence>
<evidence type="ECO:0000259" key="13">
    <source>
        <dbReference type="PROSITE" id="PS50894"/>
    </source>
</evidence>
<dbReference type="InterPro" id="IPR008207">
    <property type="entry name" value="Sig_transdc_His_kin_Hpt_dom"/>
</dbReference>
<dbReference type="Pfam" id="PF00072">
    <property type="entry name" value="Response_reg"/>
    <property type="match status" value="1"/>
</dbReference>